<keyword evidence="8" id="KW-0496">Mitochondrion</keyword>
<feature type="domain" description="SAM-dependent MTase RsmB/NOP-type" evidence="12">
    <location>
        <begin position="279"/>
        <end position="504"/>
    </location>
</feature>
<evidence type="ECO:0000259" key="12">
    <source>
        <dbReference type="PROSITE" id="PS51686"/>
    </source>
</evidence>
<dbReference type="InterPro" id="IPR001678">
    <property type="entry name" value="MeTrfase_RsmB-F_NOP2_dom"/>
</dbReference>
<evidence type="ECO:0000256" key="11">
    <source>
        <dbReference type="PROSITE-ProRule" id="PRU01023"/>
    </source>
</evidence>
<keyword evidence="5 11" id="KW-0949">S-adenosyl-L-methionine</keyword>
<dbReference type="PANTHER" id="PTHR22808:SF3">
    <property type="entry name" value="5-METHYLCYTOSINE RRNA METHYLTRANSFERASE NSUN4"/>
    <property type="match status" value="1"/>
</dbReference>
<feature type="binding site" evidence="11">
    <location>
        <begin position="301"/>
        <end position="307"/>
    </location>
    <ligand>
        <name>S-adenosyl-L-methionine</name>
        <dbReference type="ChEBI" id="CHEBI:59789"/>
    </ligand>
</feature>
<comment type="subcellular location">
    <subcellularLocation>
        <location evidence="1">Mitochondrion</location>
    </subcellularLocation>
</comment>
<protein>
    <recommendedName>
        <fullName evidence="9">NOL1/NOP2/Sun domain family member 4</fullName>
    </recommendedName>
</protein>
<feature type="binding site" evidence="11">
    <location>
        <position position="324"/>
    </location>
    <ligand>
        <name>S-adenosyl-L-methionine</name>
        <dbReference type="ChEBI" id="CHEBI:59789"/>
    </ligand>
</feature>
<evidence type="ECO:0000256" key="10">
    <source>
        <dbReference type="ARBA" id="ARBA00049302"/>
    </source>
</evidence>
<dbReference type="InterPro" id="IPR029063">
    <property type="entry name" value="SAM-dependent_MTases_sf"/>
</dbReference>
<dbReference type="PANTHER" id="PTHR22808">
    <property type="entry name" value="NCL1 YEAST -RELATED NOL1/NOP2/FMU SUN DOMAIN-CONTAINING"/>
    <property type="match status" value="1"/>
</dbReference>
<evidence type="ECO:0000256" key="4">
    <source>
        <dbReference type="ARBA" id="ARBA00022679"/>
    </source>
</evidence>
<name>A0AAN8X958_HALRR</name>
<dbReference type="GO" id="GO:0005762">
    <property type="term" value="C:mitochondrial large ribosomal subunit"/>
    <property type="evidence" value="ECO:0007669"/>
    <property type="project" value="TreeGrafter"/>
</dbReference>
<evidence type="ECO:0000256" key="9">
    <source>
        <dbReference type="ARBA" id="ARBA00042050"/>
    </source>
</evidence>
<comment type="caution">
    <text evidence="13">The sequence shown here is derived from an EMBL/GenBank/DDBJ whole genome shotgun (WGS) entry which is preliminary data.</text>
</comment>
<dbReference type="GO" id="GO:0008173">
    <property type="term" value="F:RNA methyltransferase activity"/>
    <property type="evidence" value="ECO:0007669"/>
    <property type="project" value="InterPro"/>
</dbReference>
<keyword evidence="14" id="KW-1185">Reference proteome</keyword>
<reference evidence="13 14" key="1">
    <citation type="submission" date="2023-11" db="EMBL/GenBank/DDBJ databases">
        <title>Halocaridina rubra genome assembly.</title>
        <authorList>
            <person name="Smith C."/>
        </authorList>
    </citation>
    <scope>NUCLEOTIDE SEQUENCE [LARGE SCALE GENOMIC DNA]</scope>
    <source>
        <strain evidence="13">EP-1</strain>
        <tissue evidence="13">Whole</tissue>
    </source>
</reference>
<evidence type="ECO:0000256" key="2">
    <source>
        <dbReference type="ARBA" id="ARBA00022552"/>
    </source>
</evidence>
<organism evidence="13 14">
    <name type="scientific">Halocaridina rubra</name>
    <name type="common">Hawaiian red shrimp</name>
    <dbReference type="NCBI Taxonomy" id="373956"/>
    <lineage>
        <taxon>Eukaryota</taxon>
        <taxon>Metazoa</taxon>
        <taxon>Ecdysozoa</taxon>
        <taxon>Arthropoda</taxon>
        <taxon>Crustacea</taxon>
        <taxon>Multicrustacea</taxon>
        <taxon>Malacostraca</taxon>
        <taxon>Eumalacostraca</taxon>
        <taxon>Eucarida</taxon>
        <taxon>Decapoda</taxon>
        <taxon>Pleocyemata</taxon>
        <taxon>Caridea</taxon>
        <taxon>Atyoidea</taxon>
        <taxon>Atyidae</taxon>
        <taxon>Halocaridina</taxon>
    </lineage>
</organism>
<comment type="catalytic activity">
    <reaction evidence="10">
        <text>a cytidine in rRNA + S-adenosyl-L-methionine = a 5-methylcytidine in rRNA + S-adenosyl-L-homocysteine + H(+)</text>
        <dbReference type="Rhea" id="RHEA:61484"/>
        <dbReference type="Rhea" id="RHEA-COMP:15836"/>
        <dbReference type="Rhea" id="RHEA-COMP:15837"/>
        <dbReference type="ChEBI" id="CHEBI:15378"/>
        <dbReference type="ChEBI" id="CHEBI:57856"/>
        <dbReference type="ChEBI" id="CHEBI:59789"/>
        <dbReference type="ChEBI" id="CHEBI:74483"/>
        <dbReference type="ChEBI" id="CHEBI:82748"/>
    </reaction>
</comment>
<keyword evidence="4 11" id="KW-0808">Transferase</keyword>
<keyword evidence="7" id="KW-0809">Transit peptide</keyword>
<feature type="binding site" evidence="11">
    <location>
        <position position="358"/>
    </location>
    <ligand>
        <name>S-adenosyl-L-methionine</name>
        <dbReference type="ChEBI" id="CHEBI:59789"/>
    </ligand>
</feature>
<dbReference type="PROSITE" id="PS51686">
    <property type="entry name" value="SAM_MT_RSMB_NOP"/>
    <property type="match status" value="1"/>
</dbReference>
<evidence type="ECO:0000256" key="7">
    <source>
        <dbReference type="ARBA" id="ARBA00022946"/>
    </source>
</evidence>
<dbReference type="Pfam" id="PF01189">
    <property type="entry name" value="Methyltr_RsmB-F"/>
    <property type="match status" value="1"/>
</dbReference>
<keyword evidence="3 11" id="KW-0489">Methyltransferase</keyword>
<dbReference type="SUPFAM" id="SSF53335">
    <property type="entry name" value="S-adenosyl-L-methionine-dependent methyltransferases"/>
    <property type="match status" value="1"/>
</dbReference>
<evidence type="ECO:0000256" key="5">
    <source>
        <dbReference type="ARBA" id="ARBA00022691"/>
    </source>
</evidence>
<evidence type="ECO:0000256" key="1">
    <source>
        <dbReference type="ARBA" id="ARBA00004173"/>
    </source>
</evidence>
<keyword evidence="6 11" id="KW-0694">RNA-binding</keyword>
<evidence type="ECO:0000256" key="6">
    <source>
        <dbReference type="ARBA" id="ARBA00022884"/>
    </source>
</evidence>
<dbReference type="GO" id="GO:0031167">
    <property type="term" value="P:rRNA methylation"/>
    <property type="evidence" value="ECO:0007669"/>
    <property type="project" value="TreeGrafter"/>
</dbReference>
<dbReference type="PRINTS" id="PR02008">
    <property type="entry name" value="RCMTFAMILY"/>
</dbReference>
<dbReference type="EMBL" id="JAXCGZ010009555">
    <property type="protein sequence ID" value="KAK7076773.1"/>
    <property type="molecule type" value="Genomic_DNA"/>
</dbReference>
<evidence type="ECO:0000313" key="13">
    <source>
        <dbReference type="EMBL" id="KAK7076773.1"/>
    </source>
</evidence>
<gene>
    <name evidence="13" type="primary">NSUN4</name>
    <name evidence="13" type="ORF">SK128_022078</name>
</gene>
<proteinExistence type="inferred from homology"/>
<dbReference type="Gene3D" id="3.40.50.150">
    <property type="entry name" value="Vaccinia Virus protein VP39"/>
    <property type="match status" value="1"/>
</dbReference>
<dbReference type="AlphaFoldDB" id="A0AAN8X958"/>
<evidence type="ECO:0000313" key="14">
    <source>
        <dbReference type="Proteomes" id="UP001381693"/>
    </source>
</evidence>
<dbReference type="Proteomes" id="UP001381693">
    <property type="component" value="Unassembled WGS sequence"/>
</dbReference>
<dbReference type="InterPro" id="IPR023267">
    <property type="entry name" value="RCMT"/>
</dbReference>
<evidence type="ECO:0000256" key="8">
    <source>
        <dbReference type="ARBA" id="ARBA00023128"/>
    </source>
</evidence>
<keyword evidence="2" id="KW-0698">rRNA processing</keyword>
<dbReference type="GO" id="GO:0003723">
    <property type="term" value="F:RNA binding"/>
    <property type="evidence" value="ECO:0007669"/>
    <property type="project" value="UniProtKB-UniRule"/>
</dbReference>
<dbReference type="InterPro" id="IPR049560">
    <property type="entry name" value="MeTrfase_RsmB-F_NOP2_cat"/>
</dbReference>
<sequence length="505" mass="57043">MIGVLSLYIKYNVLSRASPFSLLHVQKRYKKKKTPKVTNTMRALDYFDIAYPPVYGMRWPSIRLALLSKPKYISVVNNFANHEEVVKAWLDLGALDLGPRIASSVEKISNSIMRRLDDTPDVQNEDSAAIGLPGTIRPSFRELTDDEIVARITEEDIRRYPEEYKKRALAKMEYIGEADVDLTNRVLLPSQIGPDGSLMMDHVPSDKLKGLENWIEETDAFLDINQGDEDMGLKIERQEQLLQLPPNLKVFSFLKGDISDFPHPKADRTLSSYDHYPLDGGSLLPVLALDIKPGDHMLDLCAAPGGKSLIALQTLMLGRLVCNDVSVNRQKRLINILNQYIPECFASVNNTVEVRVDDGCELQEEEMYDKVLVDVPCLTDRHSLKEDDNNIFAVKRVKERLRLPEVQAQLLLSAIKAVRPGGTVVYSTCTLSPLQNDGVVRLAFNRIWQETKIDCVVIDLSDAVQPLSFLYRFGSKLGLRYGQIVLPSLLNNFGPMYIAKIKRLR</sequence>
<feature type="active site" description="Nucleophile" evidence="11">
    <location>
        <position position="429"/>
    </location>
</feature>
<evidence type="ECO:0000256" key="3">
    <source>
        <dbReference type="ARBA" id="ARBA00022603"/>
    </source>
</evidence>
<dbReference type="FunFam" id="3.40.50.150:FF:000055">
    <property type="entry name" value="5-methylcytosine rRNA methyltransferase NSUN4"/>
    <property type="match status" value="1"/>
</dbReference>
<comment type="similarity">
    <text evidence="11">Belongs to the class I-like SAM-binding methyltransferase superfamily. RsmB/NOP family.</text>
</comment>
<feature type="binding site" evidence="11">
    <location>
        <position position="374"/>
    </location>
    <ligand>
        <name>S-adenosyl-L-methionine</name>
        <dbReference type="ChEBI" id="CHEBI:59789"/>
    </ligand>
</feature>
<accession>A0AAN8X958</accession>
<dbReference type="Gene3D" id="6.20.240.40">
    <property type="match status" value="1"/>
</dbReference>